<protein>
    <submittedName>
        <fullName evidence="1">Uncharacterized protein</fullName>
    </submittedName>
</protein>
<evidence type="ECO:0000313" key="1">
    <source>
        <dbReference type="EnsemblMetazoa" id="Aqu2.1.12285_001"/>
    </source>
</evidence>
<dbReference type="InParanoid" id="A0A1X7TD64"/>
<proteinExistence type="predicted"/>
<organism evidence="1">
    <name type="scientific">Amphimedon queenslandica</name>
    <name type="common">Sponge</name>
    <dbReference type="NCBI Taxonomy" id="400682"/>
    <lineage>
        <taxon>Eukaryota</taxon>
        <taxon>Metazoa</taxon>
        <taxon>Porifera</taxon>
        <taxon>Demospongiae</taxon>
        <taxon>Heteroscleromorpha</taxon>
        <taxon>Haplosclerida</taxon>
        <taxon>Niphatidae</taxon>
        <taxon>Amphimedon</taxon>
    </lineage>
</organism>
<dbReference type="EnsemblMetazoa" id="Aqu2.1.12285_001">
    <property type="protein sequence ID" value="Aqu2.1.12285_001"/>
    <property type="gene ID" value="Aqu2.1.12285"/>
</dbReference>
<reference evidence="1" key="1">
    <citation type="submission" date="2017-05" db="UniProtKB">
        <authorList>
            <consortium name="EnsemblMetazoa"/>
        </authorList>
    </citation>
    <scope>IDENTIFICATION</scope>
</reference>
<sequence>FLNFVFQILKIISFKKKNYYNIFSCYRYKFMFLQSLISLQFIAVLLKDYFNISLYICCYCQQHKYIHPYPVLYQMG</sequence>
<name>A0A1X7TD64_AMPQE</name>
<dbReference type="AlphaFoldDB" id="A0A1X7TD64"/>
<accession>A0A1X7TD64</accession>